<keyword evidence="2" id="KW-1185">Reference proteome</keyword>
<evidence type="ECO:0000313" key="1">
    <source>
        <dbReference type="EMBL" id="KAI8561379.1"/>
    </source>
</evidence>
<dbReference type="EMBL" id="CM046391">
    <property type="protein sequence ID" value="KAI8561379.1"/>
    <property type="molecule type" value="Genomic_DNA"/>
</dbReference>
<sequence length="107" mass="11354">MFQLAFRMEDEEELKGETESDEILNLGVKYALTPAHANTPTQTNNSNQPQAFTPRPMGWTWEPSTGFAREGLAARVMAAGVVAAAGGCARRGALYITGGRKNPAGAG</sequence>
<dbReference type="Proteomes" id="UP001062846">
    <property type="component" value="Chromosome 4"/>
</dbReference>
<organism evidence="1 2">
    <name type="scientific">Rhododendron molle</name>
    <name type="common">Chinese azalea</name>
    <name type="synonym">Azalea mollis</name>
    <dbReference type="NCBI Taxonomy" id="49168"/>
    <lineage>
        <taxon>Eukaryota</taxon>
        <taxon>Viridiplantae</taxon>
        <taxon>Streptophyta</taxon>
        <taxon>Embryophyta</taxon>
        <taxon>Tracheophyta</taxon>
        <taxon>Spermatophyta</taxon>
        <taxon>Magnoliopsida</taxon>
        <taxon>eudicotyledons</taxon>
        <taxon>Gunneridae</taxon>
        <taxon>Pentapetalae</taxon>
        <taxon>asterids</taxon>
        <taxon>Ericales</taxon>
        <taxon>Ericaceae</taxon>
        <taxon>Ericoideae</taxon>
        <taxon>Rhodoreae</taxon>
        <taxon>Rhododendron</taxon>
    </lineage>
</organism>
<gene>
    <name evidence="1" type="ORF">RHMOL_Rhmol04G0334500</name>
</gene>
<protein>
    <submittedName>
        <fullName evidence="1">Uncharacterized protein</fullName>
    </submittedName>
</protein>
<proteinExistence type="predicted"/>
<evidence type="ECO:0000313" key="2">
    <source>
        <dbReference type="Proteomes" id="UP001062846"/>
    </source>
</evidence>
<comment type="caution">
    <text evidence="1">The sequence shown here is derived from an EMBL/GenBank/DDBJ whole genome shotgun (WGS) entry which is preliminary data.</text>
</comment>
<accession>A0ACC0P890</accession>
<name>A0ACC0P890_RHOML</name>
<reference evidence="1" key="1">
    <citation type="submission" date="2022-02" db="EMBL/GenBank/DDBJ databases">
        <title>Plant Genome Project.</title>
        <authorList>
            <person name="Zhang R.-G."/>
        </authorList>
    </citation>
    <scope>NUCLEOTIDE SEQUENCE</scope>
    <source>
        <strain evidence="1">AT1</strain>
    </source>
</reference>